<feature type="transmembrane region" description="Helical" evidence="1">
    <location>
        <begin position="59"/>
        <end position="80"/>
    </location>
</feature>
<accession>A0A875S3M2</accession>
<evidence type="ECO:0008006" key="4">
    <source>
        <dbReference type="Google" id="ProtNLM"/>
    </source>
</evidence>
<dbReference type="GO" id="GO:0006515">
    <property type="term" value="P:protein quality control for misfolded or incompletely synthesized proteins"/>
    <property type="evidence" value="ECO:0007669"/>
    <property type="project" value="TreeGrafter"/>
</dbReference>
<evidence type="ECO:0000313" key="2">
    <source>
        <dbReference type="EMBL" id="QPG74662.1"/>
    </source>
</evidence>
<dbReference type="GO" id="GO:0031942">
    <property type="term" value="C:i-AAA complex"/>
    <property type="evidence" value="ECO:0007669"/>
    <property type="project" value="TreeGrafter"/>
</dbReference>
<proteinExistence type="predicted"/>
<dbReference type="InterPro" id="IPR040201">
    <property type="entry name" value="Mrg3-like"/>
</dbReference>
<keyword evidence="1" id="KW-0812">Transmembrane</keyword>
<dbReference type="KEGG" id="bnn:FOA43_001994"/>
<keyword evidence="3" id="KW-1185">Reference proteome</keyword>
<keyword evidence="1" id="KW-1133">Transmembrane helix</keyword>
<dbReference type="RefSeq" id="XP_038778227.1">
    <property type="nucleotide sequence ID" value="XM_038922299.1"/>
</dbReference>
<name>A0A875S3M2_EENNA</name>
<dbReference type="PANTHER" id="PTHR28142:SF1">
    <property type="entry name" value="MITOCHONDRIAL INNER MEMBRANE I-AAA PROTEASE SUPERCOMPLEX SUBUNIT MGR3-RELATED"/>
    <property type="match status" value="1"/>
</dbReference>
<dbReference type="GeneID" id="62195395"/>
<dbReference type="OrthoDB" id="10050400at2759"/>
<dbReference type="PANTHER" id="PTHR28142">
    <property type="entry name" value="MITOCHONDRIAL INNER MEMBRANE I-AAA PROTEASE SUPERCOMPLEX SUBUNIT MGR3-RELATED"/>
    <property type="match status" value="1"/>
</dbReference>
<dbReference type="Proteomes" id="UP000662931">
    <property type="component" value="Chromosome 2"/>
</dbReference>
<reference evidence="2" key="1">
    <citation type="submission" date="2020-10" db="EMBL/GenBank/DDBJ databases">
        <authorList>
            <person name="Roach M.J.R."/>
        </authorList>
    </citation>
    <scope>NUCLEOTIDE SEQUENCE</scope>
    <source>
        <strain evidence="2">CBS 1945</strain>
    </source>
</reference>
<protein>
    <recommendedName>
        <fullName evidence="4">Tetratricopeptide repeat protein</fullName>
    </recommendedName>
</protein>
<dbReference type="GO" id="GO:0051787">
    <property type="term" value="F:misfolded protein binding"/>
    <property type="evidence" value="ECO:0007669"/>
    <property type="project" value="TreeGrafter"/>
</dbReference>
<keyword evidence="1" id="KW-0472">Membrane</keyword>
<dbReference type="AlphaFoldDB" id="A0A875S3M2"/>
<evidence type="ECO:0000313" key="3">
    <source>
        <dbReference type="Proteomes" id="UP000662931"/>
    </source>
</evidence>
<evidence type="ECO:0000256" key="1">
    <source>
        <dbReference type="SAM" id="Phobius"/>
    </source>
</evidence>
<sequence>MQRLTNFTFRMNSRTGVYSFLRYQSSWIPKQLMNSDQRNAQVYRDYYRRHTRNKRIGSYIRRTALGIVTFAMVMIIWQPWNPYSKAVSFNLRKALWAESDKEDDYLKALDYYQRALDEAGKEKMEQLDPRYTGIVLKIAEMYEKMGMVDREREVYEKLAEFLFGKLINDDVKDEWKDILIDRDLVVTTRLATLADKPRLKETMDNLLDRLIYCERRIDDKWPFLSNLGANEQVTIEEILDLDERIPRKQFIEKHSSSSPDSKRFLGRWYPKWPYFKENLIRSRDLYAMKEMADKRNDFSIELLKSNLIWMGLSQDYPIYIGTAICNLASAYYMKSERHQLHIGQINRMIKAEEDPNELVNLKMVLKNEQREQEKSITESEKIYKKLIDKMGGVEGARAYEDNAKLQACLCMALYSLGVIELSKDKNGQSKQYFTQAKNIAADAGLIQIVERVDKEMEMEMETTQ</sequence>
<dbReference type="InterPro" id="IPR011990">
    <property type="entry name" value="TPR-like_helical_dom_sf"/>
</dbReference>
<dbReference type="Gene3D" id="1.25.40.10">
    <property type="entry name" value="Tetratricopeptide repeat domain"/>
    <property type="match status" value="1"/>
</dbReference>
<organism evidence="2 3">
    <name type="scientific">Eeniella nana</name>
    <name type="common">Yeast</name>
    <name type="synonym">Brettanomyces nanus</name>
    <dbReference type="NCBI Taxonomy" id="13502"/>
    <lineage>
        <taxon>Eukaryota</taxon>
        <taxon>Fungi</taxon>
        <taxon>Dikarya</taxon>
        <taxon>Ascomycota</taxon>
        <taxon>Saccharomycotina</taxon>
        <taxon>Pichiomycetes</taxon>
        <taxon>Pichiales</taxon>
        <taxon>Pichiaceae</taxon>
        <taxon>Brettanomyces</taxon>
    </lineage>
</organism>
<gene>
    <name evidence="2" type="ORF">FOA43_001994</name>
</gene>
<dbReference type="EMBL" id="CP064813">
    <property type="protein sequence ID" value="QPG74662.1"/>
    <property type="molecule type" value="Genomic_DNA"/>
</dbReference>